<dbReference type="PANTHER" id="PTHR31465:SF1">
    <property type="entry name" value="PROTEIN RTA1-RELATED"/>
    <property type="match status" value="1"/>
</dbReference>
<feature type="signal peptide" evidence="6">
    <location>
        <begin position="1"/>
        <end position="25"/>
    </location>
</feature>
<sequence>MCFPIMTTRLLPVLTFLALLSSVVAADSNATIVVPAVLPAVVALALFGLSGIALWIQFFRIGRNAYMLPLTIGMTAMAGGFAARILVHKSPTSLPINITTTLLILLSPCLFLALDYMILGRLARMLGPEVANKAMFIAPTRVAKIFVWSDVATFVIQALGGSMLTSHDADKQNLGNKVILIGLALQLASFTLFVSLVVVFGFRVKKHFPHVWHQKGTGSFKALRADHVDDWHILYYTLALTCVAILIRSIFRMAEFIQGHTGYIDTHEVFFYCFDSLPLWTGMTLYFVVWPPRFLGNMPKGAESMELTSGRSRGYEGI</sequence>
<keyword evidence="8" id="KW-1185">Reference proteome</keyword>
<feature type="transmembrane region" description="Helical" evidence="5">
    <location>
        <begin position="98"/>
        <end position="119"/>
    </location>
</feature>
<feature type="chain" id="PRO_5042206462" evidence="6">
    <location>
        <begin position="26"/>
        <end position="318"/>
    </location>
</feature>
<name>A0AAD7JG56_9AGAR</name>
<keyword evidence="4 5" id="KW-0472">Membrane</keyword>
<feature type="transmembrane region" description="Helical" evidence="5">
    <location>
        <begin position="178"/>
        <end position="202"/>
    </location>
</feature>
<gene>
    <name evidence="7" type="ORF">DFH07DRAFT_812160</name>
</gene>
<accession>A0AAD7JG56</accession>
<dbReference type="Pfam" id="PF04479">
    <property type="entry name" value="RTA1"/>
    <property type="match status" value="1"/>
</dbReference>
<dbReference type="InterPro" id="IPR007568">
    <property type="entry name" value="RTA1"/>
</dbReference>
<feature type="transmembrane region" description="Helical" evidence="5">
    <location>
        <begin position="233"/>
        <end position="254"/>
    </location>
</feature>
<organism evidence="7 8">
    <name type="scientific">Mycena maculata</name>
    <dbReference type="NCBI Taxonomy" id="230809"/>
    <lineage>
        <taxon>Eukaryota</taxon>
        <taxon>Fungi</taxon>
        <taxon>Dikarya</taxon>
        <taxon>Basidiomycota</taxon>
        <taxon>Agaricomycotina</taxon>
        <taxon>Agaricomycetes</taxon>
        <taxon>Agaricomycetidae</taxon>
        <taxon>Agaricales</taxon>
        <taxon>Marasmiineae</taxon>
        <taxon>Mycenaceae</taxon>
        <taxon>Mycena</taxon>
    </lineage>
</organism>
<comment type="subcellular location">
    <subcellularLocation>
        <location evidence="1">Membrane</location>
        <topology evidence="1">Multi-pass membrane protein</topology>
    </subcellularLocation>
</comment>
<protein>
    <submittedName>
        <fullName evidence="7">RTA1 like protein-domain-containing protein</fullName>
    </submittedName>
</protein>
<dbReference type="AlphaFoldDB" id="A0AAD7JG56"/>
<dbReference type="EMBL" id="JARJLG010000038">
    <property type="protein sequence ID" value="KAJ7764179.1"/>
    <property type="molecule type" value="Genomic_DNA"/>
</dbReference>
<dbReference type="PANTHER" id="PTHR31465">
    <property type="entry name" value="PROTEIN RTA1-RELATED"/>
    <property type="match status" value="1"/>
</dbReference>
<feature type="transmembrane region" description="Helical" evidence="5">
    <location>
        <begin position="269"/>
        <end position="290"/>
    </location>
</feature>
<evidence type="ECO:0000313" key="8">
    <source>
        <dbReference type="Proteomes" id="UP001215280"/>
    </source>
</evidence>
<feature type="transmembrane region" description="Helical" evidence="5">
    <location>
        <begin position="65"/>
        <end position="86"/>
    </location>
</feature>
<evidence type="ECO:0000313" key="7">
    <source>
        <dbReference type="EMBL" id="KAJ7764179.1"/>
    </source>
</evidence>
<evidence type="ECO:0000256" key="5">
    <source>
        <dbReference type="SAM" id="Phobius"/>
    </source>
</evidence>
<reference evidence="7" key="1">
    <citation type="submission" date="2023-03" db="EMBL/GenBank/DDBJ databases">
        <title>Massive genome expansion in bonnet fungi (Mycena s.s.) driven by repeated elements and novel gene families across ecological guilds.</title>
        <authorList>
            <consortium name="Lawrence Berkeley National Laboratory"/>
            <person name="Harder C.B."/>
            <person name="Miyauchi S."/>
            <person name="Viragh M."/>
            <person name="Kuo A."/>
            <person name="Thoen E."/>
            <person name="Andreopoulos B."/>
            <person name="Lu D."/>
            <person name="Skrede I."/>
            <person name="Drula E."/>
            <person name="Henrissat B."/>
            <person name="Morin E."/>
            <person name="Kohler A."/>
            <person name="Barry K."/>
            <person name="LaButti K."/>
            <person name="Morin E."/>
            <person name="Salamov A."/>
            <person name="Lipzen A."/>
            <person name="Mereny Z."/>
            <person name="Hegedus B."/>
            <person name="Baldrian P."/>
            <person name="Stursova M."/>
            <person name="Weitz H."/>
            <person name="Taylor A."/>
            <person name="Grigoriev I.V."/>
            <person name="Nagy L.G."/>
            <person name="Martin F."/>
            <person name="Kauserud H."/>
        </authorList>
    </citation>
    <scope>NUCLEOTIDE SEQUENCE</scope>
    <source>
        <strain evidence="7">CBHHK188m</strain>
    </source>
</reference>
<evidence type="ECO:0000256" key="1">
    <source>
        <dbReference type="ARBA" id="ARBA00004141"/>
    </source>
</evidence>
<feature type="transmembrane region" description="Helical" evidence="5">
    <location>
        <begin position="36"/>
        <end position="58"/>
    </location>
</feature>
<dbReference type="GO" id="GO:0016020">
    <property type="term" value="C:membrane"/>
    <property type="evidence" value="ECO:0007669"/>
    <property type="project" value="UniProtKB-SubCell"/>
</dbReference>
<evidence type="ECO:0000256" key="2">
    <source>
        <dbReference type="ARBA" id="ARBA00022692"/>
    </source>
</evidence>
<feature type="transmembrane region" description="Helical" evidence="5">
    <location>
        <begin position="145"/>
        <end position="166"/>
    </location>
</feature>
<keyword evidence="2 5" id="KW-0812">Transmembrane</keyword>
<comment type="caution">
    <text evidence="7">The sequence shown here is derived from an EMBL/GenBank/DDBJ whole genome shotgun (WGS) entry which is preliminary data.</text>
</comment>
<proteinExistence type="predicted"/>
<evidence type="ECO:0000256" key="4">
    <source>
        <dbReference type="ARBA" id="ARBA00023136"/>
    </source>
</evidence>
<dbReference type="Proteomes" id="UP001215280">
    <property type="component" value="Unassembled WGS sequence"/>
</dbReference>
<keyword evidence="3 5" id="KW-1133">Transmembrane helix</keyword>
<evidence type="ECO:0000256" key="3">
    <source>
        <dbReference type="ARBA" id="ARBA00022989"/>
    </source>
</evidence>
<keyword evidence="6" id="KW-0732">Signal</keyword>
<evidence type="ECO:0000256" key="6">
    <source>
        <dbReference type="SAM" id="SignalP"/>
    </source>
</evidence>